<organism evidence="3 4">
    <name type="scientific">Hyperthermus butylicus (strain DSM 5456 / JCM 9403 / PLM1-5)</name>
    <dbReference type="NCBI Taxonomy" id="415426"/>
    <lineage>
        <taxon>Archaea</taxon>
        <taxon>Thermoproteota</taxon>
        <taxon>Thermoprotei</taxon>
        <taxon>Desulfurococcales</taxon>
        <taxon>Pyrodictiaceae</taxon>
        <taxon>Hyperthermus</taxon>
    </lineage>
</organism>
<dbReference type="STRING" id="415426.Hbut_0958"/>
<dbReference type="PANTHER" id="PTHR30486">
    <property type="entry name" value="TWITCHING MOTILITY PROTEIN PILT"/>
    <property type="match status" value="1"/>
</dbReference>
<dbReference type="AlphaFoldDB" id="A2BLE5"/>
<proteinExistence type="inferred from homology"/>
<dbReference type="eggNOG" id="arCOG01817">
    <property type="taxonomic scope" value="Archaea"/>
</dbReference>
<dbReference type="GO" id="GO:0016887">
    <property type="term" value="F:ATP hydrolysis activity"/>
    <property type="evidence" value="ECO:0007669"/>
    <property type="project" value="InterPro"/>
</dbReference>
<protein>
    <submittedName>
        <fullName evidence="3">Universally conserved protein</fullName>
    </submittedName>
</protein>
<dbReference type="KEGG" id="hbu:Hbut_0958"/>
<dbReference type="Gene3D" id="3.30.450.380">
    <property type="match status" value="1"/>
</dbReference>
<dbReference type="Pfam" id="PF00437">
    <property type="entry name" value="T2SSE"/>
    <property type="match status" value="1"/>
</dbReference>
<comment type="similarity">
    <text evidence="1">Belongs to the GSP E family.</text>
</comment>
<gene>
    <name evidence="3" type="ordered locus">Hbut_0958</name>
</gene>
<dbReference type="Proteomes" id="UP000002593">
    <property type="component" value="Chromosome"/>
</dbReference>
<dbReference type="SUPFAM" id="SSF52540">
    <property type="entry name" value="P-loop containing nucleoside triphosphate hydrolases"/>
    <property type="match status" value="1"/>
</dbReference>
<evidence type="ECO:0000313" key="4">
    <source>
        <dbReference type="Proteomes" id="UP000002593"/>
    </source>
</evidence>
<dbReference type="PANTHER" id="PTHR30486:SF6">
    <property type="entry name" value="TYPE IV PILUS RETRACTATION ATPASE PILT"/>
    <property type="match status" value="1"/>
</dbReference>
<evidence type="ECO:0000313" key="3">
    <source>
        <dbReference type="EMBL" id="ABM80806.1"/>
    </source>
</evidence>
<dbReference type="Gene3D" id="3.40.50.300">
    <property type="entry name" value="P-loop containing nucleotide triphosphate hydrolases"/>
    <property type="match status" value="1"/>
</dbReference>
<reference evidence="3 4" key="1">
    <citation type="journal article" date="2007" name="Archaea">
        <title>The genome of Hyperthermus butylicus: a sulfur-reducing, peptide fermenting, neutrophilic Crenarchaeote growing up to 108 degrees C.</title>
        <authorList>
            <person name="Brugger K."/>
            <person name="Chen L."/>
            <person name="Stark M."/>
            <person name="Zibat A."/>
            <person name="Redder P."/>
            <person name="Ruepp A."/>
            <person name="Awayez M."/>
            <person name="She Q."/>
            <person name="Garrett R.A."/>
            <person name="Klenk H.P."/>
        </authorList>
    </citation>
    <scope>NUCLEOTIDE SEQUENCE [LARGE SCALE GENOMIC DNA]</scope>
    <source>
        <strain evidence="4">DSM 5456 / JCM 9403 / PLM1-5</strain>
    </source>
</reference>
<evidence type="ECO:0000256" key="1">
    <source>
        <dbReference type="ARBA" id="ARBA00006611"/>
    </source>
</evidence>
<dbReference type="InterPro" id="IPR027417">
    <property type="entry name" value="P-loop_NTPase"/>
</dbReference>
<dbReference type="HOGENOM" id="CLU_005379_2_2_2"/>
<evidence type="ECO:0000259" key="2">
    <source>
        <dbReference type="Pfam" id="PF00437"/>
    </source>
</evidence>
<accession>A2BLE5</accession>
<dbReference type="EnsemblBacteria" id="ABM80806">
    <property type="protein sequence ID" value="ABM80806"/>
    <property type="gene ID" value="Hbut_0958"/>
</dbReference>
<keyword evidence="4" id="KW-1185">Reference proteome</keyword>
<dbReference type="InterPro" id="IPR001482">
    <property type="entry name" value="T2SS/T4SS_dom"/>
</dbReference>
<feature type="domain" description="Bacterial type II secretion system protein E" evidence="2">
    <location>
        <begin position="205"/>
        <end position="392"/>
    </location>
</feature>
<name>A2BLE5_HYPBU</name>
<dbReference type="EMBL" id="CP000493">
    <property type="protein sequence ID" value="ABM80806.1"/>
    <property type="molecule type" value="Genomic_DNA"/>
</dbReference>
<dbReference type="InterPro" id="IPR050921">
    <property type="entry name" value="T4SS_GSP_E_ATPase"/>
</dbReference>
<sequence length="516" mass="57590">MGTIGGITALRRISRETATSIDPILADMIKPVICDARFEKIINEYDVHGAVRVVIGIKSGNVEYCVSEPPLTIEPDTSFPSTLKTIVALLEAIIAEGLDGLPTSFDELKELTEKYGINYEEVRANYIAMSYYVRKGLSGYGPLYPLILDSNIEEIAVNAPDKPVAIVHRDLPIGWINTNIRLSSSVLDSLVIQLARLAERDVSFAHPYLEALIPGGHRVAATFSREISRHGSSIVIRKHREEPIPLPHLVRTRFLSPLAAAYLWYLLLHKPAILVIGPTASGKTTLLQALLLLIPPYYRVVTIEDTPELNLAHHPHWDSLVTRYAYSSLEGEDIDMYKLSKFALRRRPDYFVIGEIRGEEARVFIHAAGSGHAALSTFHADTVESAIYRLRARPISIDDGFLQLLWNIVVVHRVRLPSGVEARRVVEIVEIKPAASGIEIEKLFTWNSSSDTHSPESLDELLARSYRLKLIAKTRGLSLDSLAAELEELVKLIESCYTCSFSEFLTTYTSTIVRRC</sequence>